<dbReference type="InterPro" id="IPR039538">
    <property type="entry name" value="BetI_C"/>
</dbReference>
<sequence length="126" mass="13459">MDDPRIQGASSYAEALRSYIVANLAYLDEHRAEIIALTEVLANARATPGVEQIFRDSHREAVAALQAILDGGVAAGEFAQLPTRTTAIALRAAIDAATTAMRADPDFELATFGAELAQLYGRVVTR</sequence>
<dbReference type="Gene3D" id="1.10.357.10">
    <property type="entry name" value="Tetracycline Repressor, domain 2"/>
    <property type="match status" value="1"/>
</dbReference>
<evidence type="ECO:0000259" key="1">
    <source>
        <dbReference type="Pfam" id="PF13977"/>
    </source>
</evidence>
<comment type="caution">
    <text evidence="2">The sequence shown here is derived from an EMBL/GenBank/DDBJ whole genome shotgun (WGS) entry which is preliminary data.</text>
</comment>
<gene>
    <name evidence="2" type="ORF">GCM10025881_23110</name>
</gene>
<proteinExistence type="predicted"/>
<dbReference type="Proteomes" id="UP001157034">
    <property type="component" value="Unassembled WGS sequence"/>
</dbReference>
<dbReference type="SUPFAM" id="SSF48498">
    <property type="entry name" value="Tetracyclin repressor-like, C-terminal domain"/>
    <property type="match status" value="1"/>
</dbReference>
<evidence type="ECO:0000313" key="3">
    <source>
        <dbReference type="Proteomes" id="UP001157034"/>
    </source>
</evidence>
<accession>A0ABQ6K4D9</accession>
<organism evidence="2 3">
    <name type="scientific">Pseudolysinimonas kribbensis</name>
    <dbReference type="NCBI Taxonomy" id="433641"/>
    <lineage>
        <taxon>Bacteria</taxon>
        <taxon>Bacillati</taxon>
        <taxon>Actinomycetota</taxon>
        <taxon>Actinomycetes</taxon>
        <taxon>Micrococcales</taxon>
        <taxon>Microbacteriaceae</taxon>
        <taxon>Pseudolysinimonas</taxon>
    </lineage>
</organism>
<dbReference type="InterPro" id="IPR036271">
    <property type="entry name" value="Tet_transcr_reg_TetR-rel_C_sf"/>
</dbReference>
<dbReference type="EMBL" id="BSVB01000001">
    <property type="protein sequence ID" value="GMA95487.1"/>
    <property type="molecule type" value="Genomic_DNA"/>
</dbReference>
<name>A0ABQ6K4D9_9MICO</name>
<reference evidence="3" key="1">
    <citation type="journal article" date="2019" name="Int. J. Syst. Evol. Microbiol.">
        <title>The Global Catalogue of Microorganisms (GCM) 10K type strain sequencing project: providing services to taxonomists for standard genome sequencing and annotation.</title>
        <authorList>
            <consortium name="The Broad Institute Genomics Platform"/>
            <consortium name="The Broad Institute Genome Sequencing Center for Infectious Disease"/>
            <person name="Wu L."/>
            <person name="Ma J."/>
        </authorList>
    </citation>
    <scope>NUCLEOTIDE SEQUENCE [LARGE SCALE GENOMIC DNA]</scope>
    <source>
        <strain evidence="3">NBRC 108894</strain>
    </source>
</reference>
<protein>
    <recommendedName>
        <fullName evidence="1">BetI-type transcriptional repressor C-terminal domain-containing protein</fullName>
    </recommendedName>
</protein>
<feature type="domain" description="BetI-type transcriptional repressor C-terminal" evidence="1">
    <location>
        <begin position="13"/>
        <end position="99"/>
    </location>
</feature>
<keyword evidence="3" id="KW-1185">Reference proteome</keyword>
<dbReference type="RefSeq" id="WP_284254252.1">
    <property type="nucleotide sequence ID" value="NZ_BSVB01000001.1"/>
</dbReference>
<dbReference type="Pfam" id="PF13977">
    <property type="entry name" value="TetR_C_6"/>
    <property type="match status" value="1"/>
</dbReference>
<evidence type="ECO:0000313" key="2">
    <source>
        <dbReference type="EMBL" id="GMA95487.1"/>
    </source>
</evidence>